<gene>
    <name evidence="2" type="ORF">CSSPJE1EN1_LOCUS29523</name>
</gene>
<feature type="region of interest" description="Disordered" evidence="1">
    <location>
        <begin position="29"/>
        <end position="66"/>
    </location>
</feature>
<accession>A0ABP0VM29</accession>
<dbReference type="Proteomes" id="UP001497444">
    <property type="component" value="Unassembled WGS sequence"/>
</dbReference>
<sequence length="66" mass="6772">MRKRTGGGPAVPELSQVSATVAVALADSLNPLDNPFDGDAGHNGDEVINLTSPDSLEKPEVTALDT</sequence>
<evidence type="ECO:0000313" key="2">
    <source>
        <dbReference type="EMBL" id="CAK9254145.1"/>
    </source>
</evidence>
<proteinExistence type="predicted"/>
<keyword evidence="3" id="KW-1185">Reference proteome</keyword>
<evidence type="ECO:0000256" key="1">
    <source>
        <dbReference type="SAM" id="MobiDB-lite"/>
    </source>
</evidence>
<evidence type="ECO:0000313" key="3">
    <source>
        <dbReference type="Proteomes" id="UP001497444"/>
    </source>
</evidence>
<reference evidence="2" key="1">
    <citation type="submission" date="2024-02" db="EMBL/GenBank/DDBJ databases">
        <authorList>
            <consortium name="ELIXIR-Norway"/>
            <consortium name="Elixir Norway"/>
        </authorList>
    </citation>
    <scope>NUCLEOTIDE SEQUENCE</scope>
</reference>
<comment type="caution">
    <text evidence="2">The sequence shown here is derived from an EMBL/GenBank/DDBJ whole genome shotgun (WGS) entry which is preliminary data.</text>
</comment>
<protein>
    <submittedName>
        <fullName evidence="2">Uncharacterized protein</fullName>
    </submittedName>
</protein>
<name>A0ABP0VM29_9BRYO</name>
<dbReference type="EMBL" id="CAXAQS010000991">
    <property type="protein sequence ID" value="CAK9254145.1"/>
    <property type="molecule type" value="Genomic_DNA"/>
</dbReference>
<organism evidence="2 3">
    <name type="scientific">Sphagnum jensenii</name>
    <dbReference type="NCBI Taxonomy" id="128206"/>
    <lineage>
        <taxon>Eukaryota</taxon>
        <taxon>Viridiplantae</taxon>
        <taxon>Streptophyta</taxon>
        <taxon>Embryophyta</taxon>
        <taxon>Bryophyta</taxon>
        <taxon>Sphagnophytina</taxon>
        <taxon>Sphagnopsida</taxon>
        <taxon>Sphagnales</taxon>
        <taxon>Sphagnaceae</taxon>
        <taxon>Sphagnum</taxon>
    </lineage>
</organism>